<dbReference type="GO" id="GO:0016757">
    <property type="term" value="F:glycosyltransferase activity"/>
    <property type="evidence" value="ECO:0007669"/>
    <property type="project" value="InterPro"/>
</dbReference>
<dbReference type="Proteomes" id="UP000184071">
    <property type="component" value="Unassembled WGS sequence"/>
</dbReference>
<dbReference type="PANTHER" id="PTHR46401">
    <property type="entry name" value="GLYCOSYLTRANSFERASE WBBK-RELATED"/>
    <property type="match status" value="1"/>
</dbReference>
<dbReference type="EMBL" id="FQWC01000004">
    <property type="protein sequence ID" value="SHG93163.1"/>
    <property type="molecule type" value="Genomic_DNA"/>
</dbReference>
<dbReference type="OrthoDB" id="9801609at2"/>
<gene>
    <name evidence="2" type="ORF">SAMN05443663_104300</name>
</gene>
<dbReference type="RefSeq" id="WP_073416378.1">
    <property type="nucleotide sequence ID" value="NZ_FQWC01000004.1"/>
</dbReference>
<dbReference type="CDD" id="cd03809">
    <property type="entry name" value="GT4_MtfB-like"/>
    <property type="match status" value="1"/>
</dbReference>
<evidence type="ECO:0000313" key="2">
    <source>
        <dbReference type="EMBL" id="SHG93163.1"/>
    </source>
</evidence>
<keyword evidence="3" id="KW-1185">Reference proteome</keyword>
<protein>
    <submittedName>
        <fullName evidence="2">Glycosyltransferase involved in cell wall bisynthesis</fullName>
    </submittedName>
</protein>
<dbReference type="AlphaFoldDB" id="A0A1M5NW08"/>
<proteinExistence type="predicted"/>
<dbReference type="InterPro" id="IPR001296">
    <property type="entry name" value="Glyco_trans_1"/>
</dbReference>
<evidence type="ECO:0000313" key="3">
    <source>
        <dbReference type="Proteomes" id="UP000184071"/>
    </source>
</evidence>
<reference evidence="3" key="1">
    <citation type="submission" date="2016-11" db="EMBL/GenBank/DDBJ databases">
        <authorList>
            <person name="Varghese N."/>
            <person name="Submissions S."/>
        </authorList>
    </citation>
    <scope>NUCLEOTIDE SEQUENCE [LARGE SCALE GENOMIC DNA]</scope>
    <source>
        <strain evidence="3">DSM 17963</strain>
    </source>
</reference>
<dbReference type="PANTHER" id="PTHR46401:SF8">
    <property type="entry name" value="BLL6006 PROTEIN"/>
    <property type="match status" value="1"/>
</dbReference>
<accession>A0A1M5NW08</accession>
<evidence type="ECO:0000259" key="1">
    <source>
        <dbReference type="Pfam" id="PF00534"/>
    </source>
</evidence>
<dbReference type="SUPFAM" id="SSF53756">
    <property type="entry name" value="UDP-Glycosyltransferase/glycogen phosphorylase"/>
    <property type="match status" value="1"/>
</dbReference>
<dbReference type="Gene3D" id="3.40.50.2000">
    <property type="entry name" value="Glycogen Phosphorylase B"/>
    <property type="match status" value="1"/>
</dbReference>
<name>A0A1M5NW08_9FLAO</name>
<keyword evidence="2" id="KW-0808">Transferase</keyword>
<organism evidence="2 3">
    <name type="scientific">Flavobacterium defluvii</name>
    <dbReference type="NCBI Taxonomy" id="370979"/>
    <lineage>
        <taxon>Bacteria</taxon>
        <taxon>Pseudomonadati</taxon>
        <taxon>Bacteroidota</taxon>
        <taxon>Flavobacteriia</taxon>
        <taxon>Flavobacteriales</taxon>
        <taxon>Flavobacteriaceae</taxon>
        <taxon>Flavobacterium</taxon>
    </lineage>
</organism>
<dbReference type="STRING" id="370979.SAMN05443663_104300"/>
<feature type="domain" description="Glycosyl transferase family 1" evidence="1">
    <location>
        <begin position="200"/>
        <end position="365"/>
    </location>
</feature>
<sequence length="383" mass="45724">MGKRIKIGIVYSYDENWIGGTYYYQNLIQSLKLLPEEQKPHLVILSNNSISFNSIKELDYPFITYKVLYKKTSFAERCFSKLIELIIKKKRGAKKINCGIDVLFHPSEIEIPNSIKKHLYWIPDFQEIYMPHFFSKEYLDFRKKKQQEILSVNDHILFSSNDACMDFEKLYPAAETNKYVVNFCVFHPNYFNIKIEDLLKKYQLDDIPYFFSPNQFWKHKNHIVVLKAIKKMRDLYDFNFQILFSGKEFDHRNPEYFNDIKQFVIDNKLEKFIKFLGFIDRSEQLCFMNNALAVIQPSLFEGWSSVIEDAKAMNQNVIASSLSVHVEQLENQGYYFNPQDDDELMNRIIYFIENSVKKPEFNYNEKRHLFGEKFMKAILHITK</sequence>
<dbReference type="Pfam" id="PF00534">
    <property type="entry name" value="Glycos_transf_1"/>
    <property type="match status" value="1"/>
</dbReference>